<accession>A0A6T9Y2K9</accession>
<dbReference type="SUPFAM" id="SSF51445">
    <property type="entry name" value="(Trans)glycosidases"/>
    <property type="match status" value="1"/>
</dbReference>
<reference evidence="5 6" key="1">
    <citation type="submission" date="2020-06" db="EMBL/GenBank/DDBJ databases">
        <authorList>
            <person name="Duchaud E."/>
        </authorList>
    </citation>
    <scope>NUCLEOTIDE SEQUENCE [LARGE SCALE GENOMIC DNA]</scope>
    <source>
        <strain evidence="5">Alteromonas fortis</strain>
    </source>
</reference>
<evidence type="ECO:0000259" key="3">
    <source>
        <dbReference type="Pfam" id="PF02449"/>
    </source>
</evidence>
<keyword evidence="2 5" id="KW-0326">Glycosidase</keyword>
<organism evidence="5 6">
    <name type="scientific">Alteromonas macleodii</name>
    <name type="common">Pseudoalteromonas macleodii</name>
    <dbReference type="NCBI Taxonomy" id="28108"/>
    <lineage>
        <taxon>Bacteria</taxon>
        <taxon>Pseudomonadati</taxon>
        <taxon>Pseudomonadota</taxon>
        <taxon>Gammaproteobacteria</taxon>
        <taxon>Alteromonadales</taxon>
        <taxon>Alteromonadaceae</taxon>
        <taxon>Alteromonas/Salinimonas group</taxon>
        <taxon>Alteromonas</taxon>
    </lineage>
</organism>
<dbReference type="EMBL" id="LR812090">
    <property type="protein sequence ID" value="CAB9493649.1"/>
    <property type="molecule type" value="Genomic_DNA"/>
</dbReference>
<dbReference type="GO" id="GO:0033916">
    <property type="term" value="F:beta-agarase activity"/>
    <property type="evidence" value="ECO:0007669"/>
    <property type="project" value="UniProtKB-EC"/>
</dbReference>
<dbReference type="GO" id="GO:0004565">
    <property type="term" value="F:beta-galactosidase activity"/>
    <property type="evidence" value="ECO:0007669"/>
    <property type="project" value="InterPro"/>
</dbReference>
<proteinExistence type="predicted"/>
<dbReference type="Proteomes" id="UP000509458">
    <property type="component" value="Chromosome"/>
</dbReference>
<keyword evidence="1 5" id="KW-0378">Hydrolase</keyword>
<feature type="domain" description="Glycoside hydrolase family 42 N-terminal" evidence="3">
    <location>
        <begin position="496"/>
        <end position="658"/>
    </location>
</feature>
<dbReference type="Pfam" id="PF17992">
    <property type="entry name" value="Agarase_CBM"/>
    <property type="match status" value="1"/>
</dbReference>
<dbReference type="Gene3D" id="2.60.120.430">
    <property type="entry name" value="Galactose-binding lectin"/>
    <property type="match status" value="1"/>
</dbReference>
<feature type="domain" description="Agarase CBM-like" evidence="4">
    <location>
        <begin position="50"/>
        <end position="233"/>
    </location>
</feature>
<evidence type="ECO:0000313" key="6">
    <source>
        <dbReference type="Proteomes" id="UP000509458"/>
    </source>
</evidence>
<dbReference type="AlphaFoldDB" id="A0A6T9Y2K9"/>
<dbReference type="InterPro" id="IPR040669">
    <property type="entry name" value="Agarase_CBM"/>
</dbReference>
<dbReference type="InterPro" id="IPR013529">
    <property type="entry name" value="Glyco_hydro_42_N"/>
</dbReference>
<dbReference type="GO" id="GO:0005975">
    <property type="term" value="P:carbohydrate metabolic process"/>
    <property type="evidence" value="ECO:0007669"/>
    <property type="project" value="InterPro"/>
</dbReference>
<evidence type="ECO:0000256" key="2">
    <source>
        <dbReference type="ARBA" id="ARBA00023295"/>
    </source>
</evidence>
<dbReference type="InterPro" id="IPR017853">
    <property type="entry name" value="GH"/>
</dbReference>
<evidence type="ECO:0000256" key="1">
    <source>
        <dbReference type="ARBA" id="ARBA00022801"/>
    </source>
</evidence>
<dbReference type="RefSeq" id="WP_179983153.1">
    <property type="nucleotide sequence ID" value="NZ_LR812090.1"/>
</dbReference>
<dbReference type="Pfam" id="PF02449">
    <property type="entry name" value="Glyco_hydro_42"/>
    <property type="match status" value="1"/>
</dbReference>
<dbReference type="Gene3D" id="3.20.20.80">
    <property type="entry name" value="Glycosidases"/>
    <property type="match status" value="1"/>
</dbReference>
<evidence type="ECO:0000259" key="4">
    <source>
        <dbReference type="Pfam" id="PF17992"/>
    </source>
</evidence>
<dbReference type="EC" id="3.2.1.81" evidence="5"/>
<dbReference type="PROSITE" id="PS51257">
    <property type="entry name" value="PROKAR_LIPOPROTEIN"/>
    <property type="match status" value="1"/>
</dbReference>
<dbReference type="GO" id="GO:0009341">
    <property type="term" value="C:beta-galactosidase complex"/>
    <property type="evidence" value="ECO:0007669"/>
    <property type="project" value="InterPro"/>
</dbReference>
<sequence length="775" mass="87244">MNRTAIALALSLSLLGCQQTKSSEKTDIVSQGKSDVHSALLQQEKTLIAFSESSLDSNVSLINATAQANEGRLYITFLGKDNPYAGISIKPDTPWDMSHLDDFNLAMDIKNTGEHPVQLFLNISDVDGATYTRSVAVPRGDTTTYYAKMRGHDLATPDGNVNQELNFLSGFRSNPETWDSNDVQFISMWGKKNLNLKGITEISISVQSNLFDKSIALGNIRLRPNPEMNENFLTQIVDEFGQNANVEFPGKIHSQQEIEAAREAEAKKLDNKLMPDRSRFGGYKDGPKLAATGYFRTEKVDGKWALVDPEGYLYFATGLDIIRLSNTSTMTGYGFDESLVDLGGDGVTPEDSKGLNRVNDEAIPSRHVVSEVRANLFEWLPSYDEPLGKWFGYRGSAHSGPVKKGETFSFYAANLERKYGSEDPLEAWEQVTIKRMKYWGFSSLGNWTDPRFYQNNEVPFFANGWIIGDFKTVSSGNDFWAPLPDVFDPEFARRADITAATIAKQVQNNPWCVGVFIDNEKSFGRSESNETRYGIVLHTLKRNGKDVPTKAAFTELMKAKYSNINSLNEVWGTDIASWEAFDQGIDSSIRNEAQLEDYSAMLYHYGEQYFKIVNTALDKHMPNHMYLGARFPDWGKPMEIVKAAAKHVDVMSYNVYKEGIHPQSWAFLEEIDMPSIIGEFHFGARDNGLFHPGLIQAATQQDRAEMYKDYMHSVIDNPYFVGAHWFQYMDSPISGRAYDGENYNVGFVNVTDTPYAPMVEAAREINGNMYSRRFK</sequence>
<evidence type="ECO:0000313" key="5">
    <source>
        <dbReference type="EMBL" id="CAB9493649.1"/>
    </source>
</evidence>
<protein>
    <submittedName>
        <fullName evidence="5">Beta-agarase, family GH50</fullName>
        <ecNumber evidence="5">3.2.1.81</ecNumber>
    </submittedName>
</protein>
<gene>
    <name evidence="5" type="primary">agaB</name>
    <name evidence="5" type="ORF">ALFOR1_30573</name>
</gene>
<name>A0A6T9Y2K9_ALTMA</name>